<keyword evidence="1" id="KW-0732">Signal</keyword>
<dbReference type="AlphaFoldDB" id="A0AAF3FR37"/>
<evidence type="ECO:0000313" key="2">
    <source>
        <dbReference type="Proteomes" id="UP000887575"/>
    </source>
</evidence>
<proteinExistence type="predicted"/>
<accession>A0AAF3FR37</accession>
<evidence type="ECO:0000313" key="3">
    <source>
        <dbReference type="WBParaSite" id="MBELARI_LOCUS9696"/>
    </source>
</evidence>
<keyword evidence="2" id="KW-1185">Reference proteome</keyword>
<reference evidence="3" key="1">
    <citation type="submission" date="2024-02" db="UniProtKB">
        <authorList>
            <consortium name="WormBaseParasite"/>
        </authorList>
    </citation>
    <scope>IDENTIFICATION</scope>
</reference>
<dbReference type="WBParaSite" id="MBELARI_LOCUS9696">
    <property type="protein sequence ID" value="MBELARI_LOCUS9696"/>
    <property type="gene ID" value="MBELARI_LOCUS9696"/>
</dbReference>
<organism evidence="2 3">
    <name type="scientific">Mesorhabditis belari</name>
    <dbReference type="NCBI Taxonomy" id="2138241"/>
    <lineage>
        <taxon>Eukaryota</taxon>
        <taxon>Metazoa</taxon>
        <taxon>Ecdysozoa</taxon>
        <taxon>Nematoda</taxon>
        <taxon>Chromadorea</taxon>
        <taxon>Rhabditida</taxon>
        <taxon>Rhabditina</taxon>
        <taxon>Rhabditomorpha</taxon>
        <taxon>Rhabditoidea</taxon>
        <taxon>Rhabditidae</taxon>
        <taxon>Mesorhabditinae</taxon>
        <taxon>Mesorhabditis</taxon>
    </lineage>
</organism>
<feature type="chain" id="PRO_5042188620" evidence="1">
    <location>
        <begin position="20"/>
        <end position="90"/>
    </location>
</feature>
<feature type="signal peptide" evidence="1">
    <location>
        <begin position="1"/>
        <end position="19"/>
    </location>
</feature>
<dbReference type="Proteomes" id="UP000887575">
    <property type="component" value="Unassembled WGS sequence"/>
</dbReference>
<protein>
    <submittedName>
        <fullName evidence="3">Cysteine rich secreted protein</fullName>
    </submittedName>
</protein>
<sequence length="90" mass="9766">MKFFLSLALALAIFGFINAQLLPPVTPSTSTVPRFCFNAKQCPMGYQCCTPNRPPCQPGRLCPLNLILLSGRCQVSCGCNEETVNNDVQG</sequence>
<evidence type="ECO:0000256" key="1">
    <source>
        <dbReference type="SAM" id="SignalP"/>
    </source>
</evidence>
<name>A0AAF3FR37_9BILA</name>